<evidence type="ECO:0000313" key="1">
    <source>
        <dbReference type="EMBL" id="CAK9276574.1"/>
    </source>
</evidence>
<accession>A0ABP0XBU0</accession>
<organism evidence="1 2">
    <name type="scientific">Sphagnum jensenii</name>
    <dbReference type="NCBI Taxonomy" id="128206"/>
    <lineage>
        <taxon>Eukaryota</taxon>
        <taxon>Viridiplantae</taxon>
        <taxon>Streptophyta</taxon>
        <taxon>Embryophyta</taxon>
        <taxon>Bryophyta</taxon>
        <taxon>Sphagnophytina</taxon>
        <taxon>Sphagnopsida</taxon>
        <taxon>Sphagnales</taxon>
        <taxon>Sphagnaceae</taxon>
        <taxon>Sphagnum</taxon>
    </lineage>
</organism>
<keyword evidence="2" id="KW-1185">Reference proteome</keyword>
<gene>
    <name evidence="1" type="ORF">CSSPJE1EN1_LOCUS22052</name>
</gene>
<dbReference type="Proteomes" id="UP001497444">
    <property type="component" value="Chromosome 7"/>
</dbReference>
<evidence type="ECO:0000313" key="2">
    <source>
        <dbReference type="Proteomes" id="UP001497444"/>
    </source>
</evidence>
<sequence>MITAGLISGNRPLLEMGLSEGISPSYNSHRGDGLLAGFRPQGREGGDDSHFNLCKRGVFVFGCAEDYYASVSCKGMLGMSMMLVSGLKDMIALIGRAVGRVYGQGSRIHP</sequence>
<reference evidence="1" key="1">
    <citation type="submission" date="2024-02" db="EMBL/GenBank/DDBJ databases">
        <authorList>
            <consortium name="ELIXIR-Norway"/>
            <consortium name="Elixir Norway"/>
        </authorList>
    </citation>
    <scope>NUCLEOTIDE SEQUENCE</scope>
</reference>
<name>A0ABP0XBU0_9BRYO</name>
<protein>
    <submittedName>
        <fullName evidence="1">Uncharacterized protein</fullName>
    </submittedName>
</protein>
<dbReference type="EMBL" id="OZ020102">
    <property type="protein sequence ID" value="CAK9276574.1"/>
    <property type="molecule type" value="Genomic_DNA"/>
</dbReference>
<proteinExistence type="predicted"/>